<keyword evidence="5" id="KW-1185">Reference proteome</keyword>
<name>W6JVI9_9MICO</name>
<comment type="caution">
    <text evidence="4">The sequence shown here is derived from an EMBL/GenBank/DDBJ whole genome shotgun (WGS) entry which is preliminary data.</text>
</comment>
<dbReference type="STRING" id="1193182.BN11_180013"/>
<dbReference type="Proteomes" id="UP000035763">
    <property type="component" value="Unassembled WGS sequence"/>
</dbReference>
<dbReference type="InterPro" id="IPR013538">
    <property type="entry name" value="ASHA1/2-like_C"/>
</dbReference>
<organism evidence="4 5">
    <name type="scientific">Nostocoides australiense Ben110</name>
    <dbReference type="NCBI Taxonomy" id="1193182"/>
    <lineage>
        <taxon>Bacteria</taxon>
        <taxon>Bacillati</taxon>
        <taxon>Actinomycetota</taxon>
        <taxon>Actinomycetes</taxon>
        <taxon>Micrococcales</taxon>
        <taxon>Intrasporangiaceae</taxon>
        <taxon>Nostocoides</taxon>
    </lineage>
</organism>
<evidence type="ECO:0000313" key="5">
    <source>
        <dbReference type="Proteomes" id="UP000035763"/>
    </source>
</evidence>
<accession>W6JVI9</accession>
<reference evidence="4 5" key="1">
    <citation type="journal article" date="2013" name="ISME J.">
        <title>A metabolic model for members of the genus Tetrasphaera involved in enhanced biological phosphorus removal.</title>
        <authorList>
            <person name="Kristiansen R."/>
            <person name="Nguyen H.T.T."/>
            <person name="Saunders A.M."/>
            <person name="Nielsen J.L."/>
            <person name="Wimmer R."/>
            <person name="Le V.Q."/>
            <person name="McIlroy S.J."/>
            <person name="Petrovski S."/>
            <person name="Seviour R.J."/>
            <person name="Calteau A."/>
            <person name="Nielsen K.L."/>
            <person name="Nielsen P.H."/>
        </authorList>
    </citation>
    <scope>NUCLEOTIDE SEQUENCE [LARGE SCALE GENOMIC DNA]</scope>
    <source>
        <strain evidence="4 5">Ben110</strain>
    </source>
</reference>
<dbReference type="RefSeq" id="WP_048693869.1">
    <property type="nucleotide sequence ID" value="NZ_HG764815.1"/>
</dbReference>
<feature type="domain" description="Activator of Hsp90 ATPase homologue 1/2-like C-terminal" evidence="3">
    <location>
        <begin position="32"/>
        <end position="91"/>
    </location>
</feature>
<dbReference type="Pfam" id="PF08327">
    <property type="entry name" value="AHSA1"/>
    <property type="match status" value="1"/>
</dbReference>
<dbReference type="InterPro" id="IPR023393">
    <property type="entry name" value="START-like_dom_sf"/>
</dbReference>
<feature type="region of interest" description="Disordered" evidence="2">
    <location>
        <begin position="1"/>
        <end position="23"/>
    </location>
</feature>
<evidence type="ECO:0000259" key="3">
    <source>
        <dbReference type="Pfam" id="PF08327"/>
    </source>
</evidence>
<dbReference type="AlphaFoldDB" id="W6JVI9"/>
<comment type="similarity">
    <text evidence="1">Belongs to the AHA1 family.</text>
</comment>
<evidence type="ECO:0000256" key="1">
    <source>
        <dbReference type="ARBA" id="ARBA00006817"/>
    </source>
</evidence>
<proteinExistence type="inferred from homology"/>
<evidence type="ECO:0000256" key="2">
    <source>
        <dbReference type="SAM" id="MobiDB-lite"/>
    </source>
</evidence>
<dbReference type="Gene3D" id="3.30.530.20">
    <property type="match status" value="1"/>
</dbReference>
<dbReference type="SUPFAM" id="SSF55961">
    <property type="entry name" value="Bet v1-like"/>
    <property type="match status" value="1"/>
</dbReference>
<sequence>MTQAKNDRVLGTLHPDGDSGSVRVQDTYDTGMDDLWSALTEPDWLARWIGTVDGELRLGGEFRAAFFTSGWEGVGRVRECDPPHHFRIETSSSSRAASPWLSWRHTARVCRCTPKAWLRMLPAANLFRRNSVGAN</sequence>
<gene>
    <name evidence="4" type="ORF">BN11_180013</name>
</gene>
<protein>
    <recommendedName>
        <fullName evidence="3">Activator of Hsp90 ATPase homologue 1/2-like C-terminal domain-containing protein</fullName>
    </recommendedName>
</protein>
<evidence type="ECO:0000313" key="4">
    <source>
        <dbReference type="EMBL" id="CCH72595.1"/>
    </source>
</evidence>
<dbReference type="EMBL" id="CAJA01000090">
    <property type="protein sequence ID" value="CCH72595.1"/>
    <property type="molecule type" value="Genomic_DNA"/>
</dbReference>